<name>A0ABR1VZP4_9PEZI</name>
<keyword evidence="2" id="KW-1185">Reference proteome</keyword>
<evidence type="ECO:0000313" key="1">
    <source>
        <dbReference type="EMBL" id="KAK8076721.1"/>
    </source>
</evidence>
<accession>A0ABR1VZP4</accession>
<proteinExistence type="predicted"/>
<organism evidence="1 2">
    <name type="scientific">Apiospora phragmitis</name>
    <dbReference type="NCBI Taxonomy" id="2905665"/>
    <lineage>
        <taxon>Eukaryota</taxon>
        <taxon>Fungi</taxon>
        <taxon>Dikarya</taxon>
        <taxon>Ascomycota</taxon>
        <taxon>Pezizomycotina</taxon>
        <taxon>Sordariomycetes</taxon>
        <taxon>Xylariomycetidae</taxon>
        <taxon>Amphisphaeriales</taxon>
        <taxon>Apiosporaceae</taxon>
        <taxon>Apiospora</taxon>
    </lineage>
</organism>
<protein>
    <submittedName>
        <fullName evidence="1">Short-chain dehydrogenase/reductase</fullName>
    </submittedName>
</protein>
<evidence type="ECO:0000313" key="2">
    <source>
        <dbReference type="Proteomes" id="UP001480595"/>
    </source>
</evidence>
<dbReference type="RefSeq" id="XP_066719680.1">
    <property type="nucleotide sequence ID" value="XM_066855402.1"/>
</dbReference>
<reference evidence="1 2" key="1">
    <citation type="submission" date="2023-01" db="EMBL/GenBank/DDBJ databases">
        <title>Analysis of 21 Apiospora genomes using comparative genomics revels a genus with tremendous synthesis potential of carbohydrate active enzymes and secondary metabolites.</title>
        <authorList>
            <person name="Sorensen T."/>
        </authorList>
    </citation>
    <scope>NUCLEOTIDE SEQUENCE [LARGE SCALE GENOMIC DNA]</scope>
    <source>
        <strain evidence="1 2">CBS 135458</strain>
    </source>
</reference>
<sequence length="138" mass="14550">MDLASYDSVKAFAERADLELDRIDVLLENAAVVLRNAPPAVVINCTNPGLCKSELDGIQVRVAKFLLARTAEQGSRSLIAGAIGGPDTHGQCLDTGKVTTPATVVVGCGGDEAQARLYTELMEKLEKIVPGVTKNLSL</sequence>
<comment type="caution">
    <text evidence="1">The sequence shown here is derived from an EMBL/GenBank/DDBJ whole genome shotgun (WGS) entry which is preliminary data.</text>
</comment>
<dbReference type="EMBL" id="JAQQWL010000004">
    <property type="protein sequence ID" value="KAK8076721.1"/>
    <property type="molecule type" value="Genomic_DNA"/>
</dbReference>
<gene>
    <name evidence="1" type="ORF">PG994_003993</name>
</gene>
<dbReference type="Proteomes" id="UP001480595">
    <property type="component" value="Unassembled WGS sequence"/>
</dbReference>
<dbReference type="GeneID" id="92088465"/>